<keyword evidence="5 7" id="KW-1133">Transmembrane helix</keyword>
<keyword evidence="2" id="KW-0813">Transport</keyword>
<evidence type="ECO:0000256" key="3">
    <source>
        <dbReference type="ARBA" id="ARBA00022475"/>
    </source>
</evidence>
<feature type="transmembrane region" description="Helical" evidence="7">
    <location>
        <begin position="191"/>
        <end position="217"/>
    </location>
</feature>
<dbReference type="GO" id="GO:0055085">
    <property type="term" value="P:transmembrane transport"/>
    <property type="evidence" value="ECO:0007669"/>
    <property type="project" value="InterPro"/>
</dbReference>
<dbReference type="GO" id="GO:0016020">
    <property type="term" value="C:membrane"/>
    <property type="evidence" value="ECO:0007669"/>
    <property type="project" value="UniProtKB-SubCell"/>
</dbReference>
<keyword evidence="3" id="KW-1003">Cell membrane</keyword>
<feature type="transmembrane region" description="Helical" evidence="7">
    <location>
        <begin position="122"/>
        <end position="144"/>
    </location>
</feature>
<evidence type="ECO:0000256" key="4">
    <source>
        <dbReference type="ARBA" id="ARBA00022692"/>
    </source>
</evidence>
<evidence type="ECO:0000256" key="7">
    <source>
        <dbReference type="SAM" id="Phobius"/>
    </source>
</evidence>
<evidence type="ECO:0000256" key="2">
    <source>
        <dbReference type="ARBA" id="ARBA00022448"/>
    </source>
</evidence>
<sequence length="307" mass="30599">MTGVITGFGVIAAIIAVGYIVGRSGVLGEHGHTVLTRLAFNVATPALLFHILAGADLAVLVSPTSLITALSTVVIGGLFAALGALRRWGLGPTTIGALCACFVNAGNLGIPIAAYVLGDAAIIAPVLLFQMLVTPAVLVLLDVARPGDGGARNLRGIALAPLRNPVVLGSVAGIAVAASGWTVPAPVLEPFVLLGAMAVPAVLLAFGISLHGAGLPATGPERWPVLASAAMKAVLHPLLAWGLGAFAFGLTGAALFTVVVIAALPAAQNIVTFAVTYATGTTLARESILLSTVASAPVLFVVAVLLG</sequence>
<evidence type="ECO:0000256" key="1">
    <source>
        <dbReference type="ARBA" id="ARBA00004141"/>
    </source>
</evidence>
<feature type="transmembrane region" description="Helical" evidence="7">
    <location>
        <begin position="6"/>
        <end position="26"/>
    </location>
</feature>
<accession>A0A2P8CXH4</accession>
<dbReference type="PANTHER" id="PTHR36838:SF1">
    <property type="entry name" value="SLR1864 PROTEIN"/>
    <property type="match status" value="1"/>
</dbReference>
<organism evidence="8 9">
    <name type="scientific">Murinocardiopsis flavida</name>
    <dbReference type="NCBI Taxonomy" id="645275"/>
    <lineage>
        <taxon>Bacteria</taxon>
        <taxon>Bacillati</taxon>
        <taxon>Actinomycetota</taxon>
        <taxon>Actinomycetes</taxon>
        <taxon>Streptosporangiales</taxon>
        <taxon>Nocardiopsidaceae</taxon>
        <taxon>Murinocardiopsis</taxon>
    </lineage>
</organism>
<name>A0A2P8CXH4_9ACTN</name>
<dbReference type="PANTHER" id="PTHR36838">
    <property type="entry name" value="AUXIN EFFLUX CARRIER FAMILY PROTEIN"/>
    <property type="match status" value="1"/>
</dbReference>
<feature type="transmembrane region" description="Helical" evidence="7">
    <location>
        <begin position="165"/>
        <end position="185"/>
    </location>
</feature>
<gene>
    <name evidence="8" type="ORF">CLV63_12575</name>
</gene>
<feature type="transmembrane region" description="Helical" evidence="7">
    <location>
        <begin position="66"/>
        <end position="85"/>
    </location>
</feature>
<dbReference type="InterPro" id="IPR004776">
    <property type="entry name" value="Mem_transp_PIN-like"/>
</dbReference>
<keyword evidence="4 7" id="KW-0812">Transmembrane</keyword>
<dbReference type="RefSeq" id="WP_106586126.1">
    <property type="nucleotide sequence ID" value="NZ_PYGA01000025.1"/>
</dbReference>
<feature type="transmembrane region" description="Helical" evidence="7">
    <location>
        <begin position="97"/>
        <end position="116"/>
    </location>
</feature>
<reference evidence="8 9" key="1">
    <citation type="submission" date="2018-03" db="EMBL/GenBank/DDBJ databases">
        <title>Genomic Encyclopedia of Archaeal and Bacterial Type Strains, Phase II (KMG-II): from individual species to whole genera.</title>
        <authorList>
            <person name="Goeker M."/>
        </authorList>
    </citation>
    <scope>NUCLEOTIDE SEQUENCE [LARGE SCALE GENOMIC DNA]</scope>
    <source>
        <strain evidence="8 9">DSM 45312</strain>
    </source>
</reference>
<feature type="transmembrane region" description="Helical" evidence="7">
    <location>
        <begin position="287"/>
        <end position="306"/>
    </location>
</feature>
<feature type="transmembrane region" description="Helical" evidence="7">
    <location>
        <begin position="238"/>
        <end position="267"/>
    </location>
</feature>
<evidence type="ECO:0000256" key="6">
    <source>
        <dbReference type="ARBA" id="ARBA00023136"/>
    </source>
</evidence>
<keyword evidence="6 7" id="KW-0472">Membrane</keyword>
<dbReference type="AlphaFoldDB" id="A0A2P8CXH4"/>
<evidence type="ECO:0000313" key="8">
    <source>
        <dbReference type="EMBL" id="PSK89681.1"/>
    </source>
</evidence>
<dbReference type="EMBL" id="PYGA01000025">
    <property type="protein sequence ID" value="PSK89681.1"/>
    <property type="molecule type" value="Genomic_DNA"/>
</dbReference>
<proteinExistence type="predicted"/>
<comment type="caution">
    <text evidence="8">The sequence shown here is derived from an EMBL/GenBank/DDBJ whole genome shotgun (WGS) entry which is preliminary data.</text>
</comment>
<feature type="transmembrane region" description="Helical" evidence="7">
    <location>
        <begin position="38"/>
        <end position="60"/>
    </location>
</feature>
<protein>
    <recommendedName>
        <fullName evidence="10">AEC family transporter</fullName>
    </recommendedName>
</protein>
<dbReference type="Pfam" id="PF03547">
    <property type="entry name" value="Mem_trans"/>
    <property type="match status" value="2"/>
</dbReference>
<dbReference type="Proteomes" id="UP000240542">
    <property type="component" value="Unassembled WGS sequence"/>
</dbReference>
<keyword evidence="9" id="KW-1185">Reference proteome</keyword>
<dbReference type="OrthoDB" id="5405318at2"/>
<evidence type="ECO:0000313" key="9">
    <source>
        <dbReference type="Proteomes" id="UP000240542"/>
    </source>
</evidence>
<evidence type="ECO:0008006" key="10">
    <source>
        <dbReference type="Google" id="ProtNLM"/>
    </source>
</evidence>
<comment type="subcellular location">
    <subcellularLocation>
        <location evidence="1">Membrane</location>
        <topology evidence="1">Multi-pass membrane protein</topology>
    </subcellularLocation>
</comment>
<evidence type="ECO:0000256" key="5">
    <source>
        <dbReference type="ARBA" id="ARBA00022989"/>
    </source>
</evidence>